<protein>
    <submittedName>
        <fullName evidence="1">Uncharacterized protein</fullName>
    </submittedName>
</protein>
<dbReference type="Proteomes" id="UP000549066">
    <property type="component" value="Unassembled WGS sequence"/>
</dbReference>
<evidence type="ECO:0000313" key="1">
    <source>
        <dbReference type="EMBL" id="NYG20641.1"/>
    </source>
</evidence>
<name>A0A852X3K8_9MICO</name>
<proteinExistence type="predicted"/>
<reference evidence="1 2" key="1">
    <citation type="submission" date="2020-07" db="EMBL/GenBank/DDBJ databases">
        <title>Sequencing the genomes of 1000 actinobacteria strains.</title>
        <authorList>
            <person name="Klenk H.-P."/>
        </authorList>
    </citation>
    <scope>NUCLEOTIDE SEQUENCE [LARGE SCALE GENOMIC DNA]</scope>
    <source>
        <strain evidence="1 2">DSM 8598</strain>
    </source>
</reference>
<evidence type="ECO:0000313" key="2">
    <source>
        <dbReference type="Proteomes" id="UP000549066"/>
    </source>
</evidence>
<dbReference type="AlphaFoldDB" id="A0A852X3K8"/>
<keyword evidence="2" id="KW-1185">Reference proteome</keyword>
<sequence length="77" mass="8428">MRSSTGDEPSAYLAGGIEITASERPSPSDGIAWSIVCRSLRLEQAQDPFGAIRRPDCDLAAIGLTQRLRRKHANRFS</sequence>
<accession>A0A852X3K8</accession>
<dbReference type="EMBL" id="JACCFI010000001">
    <property type="protein sequence ID" value="NYG20641.1"/>
    <property type="molecule type" value="Genomic_DNA"/>
</dbReference>
<comment type="caution">
    <text evidence="1">The sequence shown here is derived from an EMBL/GenBank/DDBJ whole genome shotgun (WGS) entry which is preliminary data.</text>
</comment>
<organism evidence="1 2">
    <name type="scientific">Agromyces hippuratus</name>
    <dbReference type="NCBI Taxonomy" id="286438"/>
    <lineage>
        <taxon>Bacteria</taxon>
        <taxon>Bacillati</taxon>
        <taxon>Actinomycetota</taxon>
        <taxon>Actinomycetes</taxon>
        <taxon>Micrococcales</taxon>
        <taxon>Microbacteriaceae</taxon>
        <taxon>Agromyces</taxon>
    </lineage>
</organism>
<gene>
    <name evidence="1" type="ORF">BJY17_001388</name>
</gene>